<evidence type="ECO:0000313" key="2">
    <source>
        <dbReference type="EnsemblPlants" id="TraesCS6D02G407700.1.cds1"/>
    </source>
</evidence>
<dbReference type="Gramene" id="TraesSYM6D03G03748890.1">
    <property type="protein sequence ID" value="TraesSYM6D03G03748890.1.CDS1"/>
    <property type="gene ID" value="TraesSYM6D03G03748890"/>
</dbReference>
<dbReference type="Gramene" id="TraesCS6D02G407700.1">
    <property type="protein sequence ID" value="TraesCS6D02G407700.1.cds1"/>
    <property type="gene ID" value="TraesCS6D02G407700"/>
</dbReference>
<dbReference type="GO" id="GO:0016567">
    <property type="term" value="P:protein ubiquitination"/>
    <property type="evidence" value="ECO:0007669"/>
    <property type="project" value="InterPro"/>
</dbReference>
<name>A0A3B6QLX1_WHEAT</name>
<dbReference type="Gramene" id="TraesARI6D03G03757340.1">
    <property type="protein sequence ID" value="TraesARI6D03G03757340.1.CDS1"/>
    <property type="gene ID" value="TraesARI6D03G03757340"/>
</dbReference>
<dbReference type="Pfam" id="PF22486">
    <property type="entry name" value="MATH_2"/>
    <property type="match status" value="1"/>
</dbReference>
<dbReference type="Proteomes" id="UP000019116">
    <property type="component" value="Chromosome 6D"/>
</dbReference>
<dbReference type="Gramene" id="TraesJUL6D03G03835160.1">
    <property type="protein sequence ID" value="TraesJUL6D03G03835160.1.CDS1"/>
    <property type="gene ID" value="TraesJUL6D03G03835160"/>
</dbReference>
<dbReference type="STRING" id="4565.A0A3B6QLX1"/>
<dbReference type="PANTHER" id="PTHR26379">
    <property type="entry name" value="BTB/POZ AND MATH DOMAIN-CONTAINING PROTEIN 1"/>
    <property type="match status" value="1"/>
</dbReference>
<dbReference type="Gramene" id="TraesNOR6D03G03842810.1">
    <property type="protein sequence ID" value="TraesNOR6D03G03842810.1.CDS1"/>
    <property type="gene ID" value="TraesNOR6D03G03842810"/>
</dbReference>
<dbReference type="RefSeq" id="XP_044417205.1">
    <property type="nucleotide sequence ID" value="XM_044561270.1"/>
</dbReference>
<dbReference type="InterPro" id="IPR045005">
    <property type="entry name" value="BPM1-6"/>
</dbReference>
<dbReference type="Gramene" id="TraesROB_scaffold_153140_01G000300.1">
    <property type="protein sequence ID" value="TraesROB_scaffold_153140_01G000300.1"/>
    <property type="gene ID" value="TraesROB_scaffold_153140_01G000300"/>
</dbReference>
<proteinExistence type="predicted"/>
<sequence length="141" mass="15831">MSAFTGVSIADGYKRCGCETLAVDARGDSGYHLLMVNGYSRTKELIPTGQSITANSFNVGGHDWLIEYYPNGENLLYDTDDDDEEPVEVRFSFSLVDQVEKQMPMYIRATRSFSSTTSIWGNDRFIRKSDSFLIKSLCSIP</sequence>
<dbReference type="PROSITE" id="PS50144">
    <property type="entry name" value="MATH"/>
    <property type="match status" value="1"/>
</dbReference>
<dbReference type="Gramene" id="TraesPARA_EIv1.0_2120940.1">
    <property type="protein sequence ID" value="TraesPARA_EIv1.0_2120940.1.CDS1"/>
    <property type="gene ID" value="TraesPARA_EIv1.0_2120940"/>
</dbReference>
<organism evidence="2">
    <name type="scientific">Triticum aestivum</name>
    <name type="common">Wheat</name>
    <dbReference type="NCBI Taxonomy" id="4565"/>
    <lineage>
        <taxon>Eukaryota</taxon>
        <taxon>Viridiplantae</taxon>
        <taxon>Streptophyta</taxon>
        <taxon>Embryophyta</taxon>
        <taxon>Tracheophyta</taxon>
        <taxon>Spermatophyta</taxon>
        <taxon>Magnoliopsida</taxon>
        <taxon>Liliopsida</taxon>
        <taxon>Poales</taxon>
        <taxon>Poaceae</taxon>
        <taxon>BOP clade</taxon>
        <taxon>Pooideae</taxon>
        <taxon>Triticodae</taxon>
        <taxon>Triticeae</taxon>
        <taxon>Triticinae</taxon>
        <taxon>Triticum</taxon>
    </lineage>
</organism>
<dbReference type="SUPFAM" id="SSF49599">
    <property type="entry name" value="TRAF domain-like"/>
    <property type="match status" value="1"/>
</dbReference>
<dbReference type="CDD" id="cd00121">
    <property type="entry name" value="MATH"/>
    <property type="match status" value="1"/>
</dbReference>
<dbReference type="InterPro" id="IPR002083">
    <property type="entry name" value="MATH/TRAF_dom"/>
</dbReference>
<reference evidence="2" key="2">
    <citation type="submission" date="2018-10" db="UniProtKB">
        <authorList>
            <consortium name="EnsemblPlants"/>
        </authorList>
    </citation>
    <scope>IDENTIFICATION</scope>
</reference>
<dbReference type="Gramene" id="TraesJAG6D03G03783520.1">
    <property type="protein sequence ID" value="TraesJAG6D03G03783520.1.CDS1"/>
    <property type="gene ID" value="TraesJAG6D03G03783520"/>
</dbReference>
<dbReference type="Gramene" id="TraesMAC6D03G03799410.1">
    <property type="protein sequence ID" value="TraesMAC6D03G03799410.1.CDS1"/>
    <property type="gene ID" value="TraesMAC6D03G03799410"/>
</dbReference>
<dbReference type="KEGG" id="taes:123142288"/>
<dbReference type="Gramene" id="TraesSTA6D03G03794160.1">
    <property type="protein sequence ID" value="TraesSTA6D03G03794160.1.CDS1"/>
    <property type="gene ID" value="TraesSTA6D03G03794160"/>
</dbReference>
<feature type="domain" description="MATH" evidence="1">
    <location>
        <begin position="29"/>
        <end position="141"/>
    </location>
</feature>
<dbReference type="Gramene" id="TraesCS6D03G0932300.1">
    <property type="protein sequence ID" value="TraesCS6D03G0932300.1.CDS1"/>
    <property type="gene ID" value="TraesCS6D03G0932300"/>
</dbReference>
<protein>
    <recommendedName>
        <fullName evidence="1">MATH domain-containing protein</fullName>
    </recommendedName>
</protein>
<keyword evidence="3" id="KW-1185">Reference proteome</keyword>
<dbReference type="Gene3D" id="2.60.210.10">
    <property type="entry name" value="Apoptosis, Tumor Necrosis Factor Receptor Associated Protein 2, Chain A"/>
    <property type="match status" value="1"/>
</dbReference>
<reference evidence="2" key="1">
    <citation type="submission" date="2018-08" db="EMBL/GenBank/DDBJ databases">
        <authorList>
            <person name="Rossello M."/>
        </authorList>
    </citation>
    <scope>NUCLEOTIDE SEQUENCE [LARGE SCALE GENOMIC DNA]</scope>
    <source>
        <strain evidence="2">cv. Chinese Spring</strain>
    </source>
</reference>
<dbReference type="Gramene" id="TraesCAD_scaffold_111948_01G000300.1">
    <property type="protein sequence ID" value="TraesCAD_scaffold_111948_01G000300.1"/>
    <property type="gene ID" value="TraesCAD_scaffold_111948_01G000300"/>
</dbReference>
<dbReference type="InterPro" id="IPR008974">
    <property type="entry name" value="TRAF-like"/>
</dbReference>
<dbReference type="Gramene" id="TraesWEE_scaffold_062348_01G000300.1">
    <property type="protein sequence ID" value="TraesWEE_scaffold_062348_01G000300.1"/>
    <property type="gene ID" value="TraesWEE_scaffold_062348_01G000300"/>
</dbReference>
<evidence type="ECO:0000259" key="1">
    <source>
        <dbReference type="PROSITE" id="PS50144"/>
    </source>
</evidence>
<gene>
    <name evidence="2" type="primary">LOC123142288</name>
</gene>
<accession>A0A3B6QLX1</accession>
<dbReference type="PANTHER" id="PTHR26379:SF484">
    <property type="entry name" value="BTB DOMAIN-CONTAINING PROTEIN"/>
    <property type="match status" value="1"/>
</dbReference>
<dbReference type="Gramene" id="TraesCLE_scaffold_013163_01G000800.1">
    <property type="protein sequence ID" value="TraesCLE_scaffold_013163_01G000800.1"/>
    <property type="gene ID" value="TraesCLE_scaffold_013163_01G000800"/>
</dbReference>
<dbReference type="Gramene" id="TraesLDM6D03G03806500.1">
    <property type="protein sequence ID" value="TraesLDM6D03G03806500.1.CDS1"/>
    <property type="gene ID" value="TraesLDM6D03G03806500"/>
</dbReference>
<dbReference type="AlphaFoldDB" id="A0A3B6QLX1"/>
<dbReference type="GeneID" id="123142288"/>
<dbReference type="EnsemblPlants" id="TraesCS6D02G407700.1">
    <property type="protein sequence ID" value="TraesCS6D02G407700.1.cds1"/>
    <property type="gene ID" value="TraesCS6D02G407700"/>
</dbReference>
<evidence type="ECO:0000313" key="3">
    <source>
        <dbReference type="Proteomes" id="UP000019116"/>
    </source>
</evidence>